<evidence type="ECO:0000313" key="1">
    <source>
        <dbReference type="EMBL" id="QQG45086.1"/>
    </source>
</evidence>
<dbReference type="AlphaFoldDB" id="A0A7T5RJ28"/>
<dbReference type="EMBL" id="CP066690">
    <property type="protein sequence ID" value="QQG45086.1"/>
    <property type="molecule type" value="Genomic_DNA"/>
</dbReference>
<reference evidence="1 2" key="1">
    <citation type="submission" date="2020-07" db="EMBL/GenBank/DDBJ databases">
        <title>Huge and variable diversity of episymbiotic CPR bacteria and DPANN archaea in groundwater ecosystems.</title>
        <authorList>
            <person name="He C.Y."/>
            <person name="Keren R."/>
            <person name="Whittaker M."/>
            <person name="Farag I.F."/>
            <person name="Doudna J."/>
            <person name="Cate J.H.D."/>
            <person name="Banfield J.F."/>
        </authorList>
    </citation>
    <scope>NUCLEOTIDE SEQUENCE [LARGE SCALE GENOMIC DNA]</scope>
    <source>
        <strain evidence="1">NC_groundwater_541_Ag_S-0.1um_46_50</strain>
    </source>
</reference>
<accession>A0A7T5RJ28</accession>
<evidence type="ECO:0000313" key="2">
    <source>
        <dbReference type="Proteomes" id="UP000595618"/>
    </source>
</evidence>
<organism evidence="1 2">
    <name type="scientific">Candidatus Sungiibacteriota bacterium</name>
    <dbReference type="NCBI Taxonomy" id="2750080"/>
    <lineage>
        <taxon>Bacteria</taxon>
        <taxon>Candidatus Sungiibacteriota</taxon>
    </lineage>
</organism>
<name>A0A7T5RJ28_9BACT</name>
<gene>
    <name evidence="1" type="ORF">HYW89_03750</name>
</gene>
<sequence>MNEVPPEQTLEQEQISSEYGIELSPGFYLKEEDADNIEGGVSVHIHRKIFTLFTADSAPKDYHEEAPRYTIGYYTASYKNATPEFITNKIFKDSSPIRVESNPPFSRAYYPRKGEYKFVTVGIFKGTFGTGEQYLTGERAISVGKFKDTIEKGERKEKLIDYIEAMRRIEIQERKMYVEAAETFNG</sequence>
<proteinExistence type="predicted"/>
<protein>
    <submittedName>
        <fullName evidence="1">Uncharacterized protein</fullName>
    </submittedName>
</protein>
<dbReference type="Proteomes" id="UP000595618">
    <property type="component" value="Chromosome"/>
</dbReference>